<reference evidence="1 2" key="1">
    <citation type="submission" date="2019-05" db="EMBL/GenBank/DDBJ databases">
        <title>Another draft genome of Portunus trituberculatus and its Hox gene families provides insights of decapod evolution.</title>
        <authorList>
            <person name="Jeong J.-H."/>
            <person name="Song I."/>
            <person name="Kim S."/>
            <person name="Choi T."/>
            <person name="Kim D."/>
            <person name="Ryu S."/>
            <person name="Kim W."/>
        </authorList>
    </citation>
    <scope>NUCLEOTIDE SEQUENCE [LARGE SCALE GENOMIC DNA]</scope>
    <source>
        <tissue evidence="1">Muscle</tissue>
    </source>
</reference>
<dbReference type="Proteomes" id="UP000324222">
    <property type="component" value="Unassembled WGS sequence"/>
</dbReference>
<evidence type="ECO:0000313" key="1">
    <source>
        <dbReference type="EMBL" id="MPC27134.1"/>
    </source>
</evidence>
<gene>
    <name evidence="1" type="ORF">E2C01_020296</name>
</gene>
<keyword evidence="2" id="KW-1185">Reference proteome</keyword>
<comment type="caution">
    <text evidence="1">The sequence shown here is derived from an EMBL/GenBank/DDBJ whole genome shotgun (WGS) entry which is preliminary data.</text>
</comment>
<name>A0A5B7E2S7_PORTR</name>
<proteinExistence type="predicted"/>
<evidence type="ECO:0000313" key="2">
    <source>
        <dbReference type="Proteomes" id="UP000324222"/>
    </source>
</evidence>
<dbReference type="EMBL" id="VSRR010001697">
    <property type="protein sequence ID" value="MPC27134.1"/>
    <property type="molecule type" value="Genomic_DNA"/>
</dbReference>
<protein>
    <submittedName>
        <fullName evidence="1">Uncharacterized protein</fullName>
    </submittedName>
</protein>
<accession>A0A5B7E2S7</accession>
<sequence length="98" mass="10329">MSVNTCDRRGVLASRDCHTSIVSVSVNLNQSGGGGGDGGLAPVMLDPWWSRRLGVLHCAGSGKLRPAPHCHFLSAGDLSRPRVCTAKQHTTITTAILH</sequence>
<organism evidence="1 2">
    <name type="scientific">Portunus trituberculatus</name>
    <name type="common">Swimming crab</name>
    <name type="synonym">Neptunus trituberculatus</name>
    <dbReference type="NCBI Taxonomy" id="210409"/>
    <lineage>
        <taxon>Eukaryota</taxon>
        <taxon>Metazoa</taxon>
        <taxon>Ecdysozoa</taxon>
        <taxon>Arthropoda</taxon>
        <taxon>Crustacea</taxon>
        <taxon>Multicrustacea</taxon>
        <taxon>Malacostraca</taxon>
        <taxon>Eumalacostraca</taxon>
        <taxon>Eucarida</taxon>
        <taxon>Decapoda</taxon>
        <taxon>Pleocyemata</taxon>
        <taxon>Brachyura</taxon>
        <taxon>Eubrachyura</taxon>
        <taxon>Portunoidea</taxon>
        <taxon>Portunidae</taxon>
        <taxon>Portuninae</taxon>
        <taxon>Portunus</taxon>
    </lineage>
</organism>
<dbReference type="AlphaFoldDB" id="A0A5B7E2S7"/>